<dbReference type="Gene3D" id="3.40.50.850">
    <property type="entry name" value="Isochorismatase-like"/>
    <property type="match status" value="1"/>
</dbReference>
<evidence type="ECO:0000313" key="11">
    <source>
        <dbReference type="Proteomes" id="UP000236488"/>
    </source>
</evidence>
<dbReference type="EC" id="3.5.1.19" evidence="6"/>
<dbReference type="PANTHER" id="PTHR11080:SF2">
    <property type="entry name" value="LD05707P"/>
    <property type="match status" value="1"/>
</dbReference>
<dbReference type="GO" id="GO:0019363">
    <property type="term" value="P:pyridine nucleotide biosynthetic process"/>
    <property type="evidence" value="ECO:0007669"/>
    <property type="project" value="UniProtKB-KW"/>
</dbReference>
<evidence type="ECO:0000256" key="5">
    <source>
        <dbReference type="ARBA" id="ARBA00037900"/>
    </source>
</evidence>
<dbReference type="EMBL" id="DYZL01000183">
    <property type="protein sequence ID" value="HJH43845.1"/>
    <property type="molecule type" value="Genomic_DNA"/>
</dbReference>
<dbReference type="Proteomes" id="UP000236488">
    <property type="component" value="Unassembled WGS sequence"/>
</dbReference>
<sequence>MKRLLVVVDFQNDFVDGALGFSGAERLEGPIAEKIRAYYDAYDEVVFTFDTHRRDYLNTQEGRNLPVEHCIDGTPGHDLHGSVAGLLDRATAVFDKPTFGSEGLFDWLRTAQKAAEELGRAPFESIELVGLVSNICVIANAVLAKTACPEVPVIVDAACTASFDPSLNEKALDVMEGLQIQVINRR</sequence>
<dbReference type="CDD" id="cd00431">
    <property type="entry name" value="cysteine_hydrolases"/>
    <property type="match status" value="1"/>
</dbReference>
<protein>
    <recommendedName>
        <fullName evidence="6">nicotinamidase</fullName>
        <ecNumber evidence="6">3.5.1.19</ecNumber>
    </recommendedName>
    <alternativeName>
        <fullName evidence="7">Nicotinamide deamidase</fullName>
    </alternativeName>
</protein>
<dbReference type="Pfam" id="PF00857">
    <property type="entry name" value="Isochorismatase"/>
    <property type="match status" value="1"/>
</dbReference>
<evidence type="ECO:0000256" key="4">
    <source>
        <dbReference type="ARBA" id="ARBA00022801"/>
    </source>
</evidence>
<name>A0A2K2U6R5_9ACTN</name>
<dbReference type="PANTHER" id="PTHR11080">
    <property type="entry name" value="PYRAZINAMIDASE/NICOTINAMIDASE"/>
    <property type="match status" value="1"/>
</dbReference>
<dbReference type="Proteomes" id="UP000789325">
    <property type="component" value="Unassembled WGS sequence"/>
</dbReference>
<evidence type="ECO:0000256" key="3">
    <source>
        <dbReference type="ARBA" id="ARBA00022723"/>
    </source>
</evidence>
<comment type="similarity">
    <text evidence="1">Belongs to the isochorismatase family.</text>
</comment>
<gene>
    <name evidence="10" type="ORF">C2L80_03655</name>
    <name evidence="9" type="ORF">K8V16_08600</name>
</gene>
<reference evidence="9" key="2">
    <citation type="journal article" date="2021" name="PeerJ">
        <title>Extensive microbial diversity within the chicken gut microbiome revealed by metagenomics and culture.</title>
        <authorList>
            <person name="Gilroy R."/>
            <person name="Ravi A."/>
            <person name="Getino M."/>
            <person name="Pursley I."/>
            <person name="Horton D.L."/>
            <person name="Alikhan N.F."/>
            <person name="Baker D."/>
            <person name="Gharbi K."/>
            <person name="Hall N."/>
            <person name="Watson M."/>
            <person name="Adriaenssens E.M."/>
            <person name="Foster-Nyarko E."/>
            <person name="Jarju S."/>
            <person name="Secka A."/>
            <person name="Antonio M."/>
            <person name="Oren A."/>
            <person name="Chaudhuri R.R."/>
            <person name="La Ragione R."/>
            <person name="Hildebrand F."/>
            <person name="Pallen M.J."/>
        </authorList>
    </citation>
    <scope>NUCLEOTIDE SEQUENCE</scope>
    <source>
        <strain evidence="9">USAMLcec12-2067</strain>
    </source>
</reference>
<proteinExistence type="inferred from homology"/>
<organism evidence="10 11">
    <name type="scientific">Rubneribacter badeniensis</name>
    <dbReference type="NCBI Taxonomy" id="2070688"/>
    <lineage>
        <taxon>Bacteria</taxon>
        <taxon>Bacillati</taxon>
        <taxon>Actinomycetota</taxon>
        <taxon>Coriobacteriia</taxon>
        <taxon>Eggerthellales</taxon>
        <taxon>Eggerthellaceae</taxon>
        <taxon>Rubneribacter</taxon>
    </lineage>
</organism>
<dbReference type="EMBL" id="PPEL01000011">
    <property type="protein sequence ID" value="PNV65974.1"/>
    <property type="molecule type" value="Genomic_DNA"/>
</dbReference>
<dbReference type="GO" id="GO:0046872">
    <property type="term" value="F:metal ion binding"/>
    <property type="evidence" value="ECO:0007669"/>
    <property type="project" value="UniProtKB-KW"/>
</dbReference>
<reference evidence="9" key="3">
    <citation type="submission" date="2021-09" db="EMBL/GenBank/DDBJ databases">
        <authorList>
            <person name="Gilroy R."/>
        </authorList>
    </citation>
    <scope>NUCLEOTIDE SEQUENCE</scope>
    <source>
        <strain evidence="9">USAMLcec12-2067</strain>
    </source>
</reference>
<accession>A0A2K2U6R5</accession>
<dbReference type="RefSeq" id="WP_087193795.1">
    <property type="nucleotide sequence ID" value="NZ_PPEL01000011.1"/>
</dbReference>
<evidence type="ECO:0000256" key="2">
    <source>
        <dbReference type="ARBA" id="ARBA00022642"/>
    </source>
</evidence>
<keyword evidence="2" id="KW-0662">Pyridine nucleotide biosynthesis</keyword>
<evidence type="ECO:0000256" key="7">
    <source>
        <dbReference type="ARBA" id="ARBA00043224"/>
    </source>
</evidence>
<reference evidence="10 11" key="1">
    <citation type="journal article" date="2018" name="Int. J. Syst. Evol. Microbiol.">
        <title>Rubneribacter badeniensis gen. nov., sp. nov. and Enteroscipio rubneri gen. nov., sp. nov., new members of the Eggerthellaceae isolated from human faeces.</title>
        <authorList>
            <person name="Danylec N."/>
            <person name="Gobl A."/>
            <person name="Stoll D.A."/>
            <person name="Hetzer B."/>
            <person name="Kulling S.E."/>
            <person name="Huch M."/>
        </authorList>
    </citation>
    <scope>NUCLEOTIDE SEQUENCE [LARGE SCALE GENOMIC DNA]</scope>
    <source>
        <strain evidence="10 11">ResAG-85</strain>
    </source>
</reference>
<evidence type="ECO:0000256" key="6">
    <source>
        <dbReference type="ARBA" id="ARBA00039017"/>
    </source>
</evidence>
<dbReference type="InterPro" id="IPR036380">
    <property type="entry name" value="Isochorismatase-like_sf"/>
</dbReference>
<keyword evidence="11" id="KW-1185">Reference proteome</keyword>
<comment type="pathway">
    <text evidence="5">Cofactor biosynthesis; nicotinate biosynthesis; nicotinate from nicotinamide: step 1/1.</text>
</comment>
<dbReference type="InterPro" id="IPR000868">
    <property type="entry name" value="Isochorismatase-like_dom"/>
</dbReference>
<evidence type="ECO:0000313" key="10">
    <source>
        <dbReference type="EMBL" id="PNV65974.1"/>
    </source>
</evidence>
<evidence type="ECO:0000259" key="8">
    <source>
        <dbReference type="Pfam" id="PF00857"/>
    </source>
</evidence>
<evidence type="ECO:0000313" key="9">
    <source>
        <dbReference type="EMBL" id="HJH43845.1"/>
    </source>
</evidence>
<dbReference type="AlphaFoldDB" id="A0A2K2U6R5"/>
<comment type="caution">
    <text evidence="10">The sequence shown here is derived from an EMBL/GenBank/DDBJ whole genome shotgun (WGS) entry which is preliminary data.</text>
</comment>
<dbReference type="GO" id="GO:0008936">
    <property type="term" value="F:nicotinamidase activity"/>
    <property type="evidence" value="ECO:0007669"/>
    <property type="project" value="UniProtKB-EC"/>
</dbReference>
<feature type="domain" description="Isochorismatase-like" evidence="8">
    <location>
        <begin position="4"/>
        <end position="183"/>
    </location>
</feature>
<evidence type="ECO:0000256" key="1">
    <source>
        <dbReference type="ARBA" id="ARBA00006336"/>
    </source>
</evidence>
<dbReference type="SUPFAM" id="SSF52499">
    <property type="entry name" value="Isochorismatase-like hydrolases"/>
    <property type="match status" value="1"/>
</dbReference>
<dbReference type="InterPro" id="IPR052347">
    <property type="entry name" value="Isochorismatase_Nicotinamidase"/>
</dbReference>
<keyword evidence="3" id="KW-0479">Metal-binding</keyword>
<keyword evidence="4 10" id="KW-0378">Hydrolase</keyword>